<keyword evidence="1" id="KW-0472">Membrane</keyword>
<evidence type="ECO:0000256" key="1">
    <source>
        <dbReference type="SAM" id="Phobius"/>
    </source>
</evidence>
<dbReference type="RefSeq" id="WP_074799041.1">
    <property type="nucleotide sequence ID" value="NZ_FOUC01000001.1"/>
</dbReference>
<feature type="transmembrane region" description="Helical" evidence="1">
    <location>
        <begin position="31"/>
        <end position="50"/>
    </location>
</feature>
<dbReference type="Pfam" id="PF06946">
    <property type="entry name" value="Phage_holin_5_1"/>
    <property type="match status" value="1"/>
</dbReference>
<keyword evidence="1" id="KW-0812">Transmembrane</keyword>
<name>A0A1I4J4F0_ENTMU</name>
<protein>
    <recommendedName>
        <fullName evidence="4">Holin</fullName>
    </recommendedName>
</protein>
<evidence type="ECO:0000313" key="2">
    <source>
        <dbReference type="EMBL" id="OTP27331.1"/>
    </source>
</evidence>
<feature type="transmembrane region" description="Helical" evidence="1">
    <location>
        <begin position="56"/>
        <end position="76"/>
    </location>
</feature>
<gene>
    <name evidence="2" type="ORF">A5802_001066</name>
</gene>
<keyword evidence="1" id="KW-1133">Transmembrane helix</keyword>
<dbReference type="Proteomes" id="UP000195024">
    <property type="component" value="Unassembled WGS sequence"/>
</dbReference>
<reference evidence="2 3" key="1">
    <citation type="submission" date="2017-05" db="EMBL/GenBank/DDBJ databases">
        <title>The Genome Sequence of Enterococcus mundtii 6B1_DIV0119.</title>
        <authorList>
            <consortium name="The Broad Institute Genomics Platform"/>
            <consortium name="The Broad Institute Genomic Center for Infectious Diseases"/>
            <person name="Earl A."/>
            <person name="Manson A."/>
            <person name="Schwartman J."/>
            <person name="Gilmore M."/>
            <person name="Abouelleil A."/>
            <person name="Cao P."/>
            <person name="Chapman S."/>
            <person name="Cusick C."/>
            <person name="Shea T."/>
            <person name="Young S."/>
            <person name="Neafsey D."/>
            <person name="Nusbaum C."/>
            <person name="Birren B."/>
        </authorList>
    </citation>
    <scope>NUCLEOTIDE SEQUENCE [LARGE SCALE GENOMIC DNA]</scope>
    <source>
        <strain evidence="2 3">6B1_DIV0119</strain>
    </source>
</reference>
<organism evidence="2 3">
    <name type="scientific">Enterococcus mundtii</name>
    <dbReference type="NCBI Taxonomy" id="53346"/>
    <lineage>
        <taxon>Bacteria</taxon>
        <taxon>Bacillati</taxon>
        <taxon>Bacillota</taxon>
        <taxon>Bacilli</taxon>
        <taxon>Lactobacillales</taxon>
        <taxon>Enterococcaceae</taxon>
        <taxon>Enterococcus</taxon>
    </lineage>
</organism>
<evidence type="ECO:0000313" key="3">
    <source>
        <dbReference type="Proteomes" id="UP000195024"/>
    </source>
</evidence>
<evidence type="ECO:0008006" key="4">
    <source>
        <dbReference type="Google" id="ProtNLM"/>
    </source>
</evidence>
<comment type="caution">
    <text evidence="2">The sequence shown here is derived from an EMBL/GenBank/DDBJ whole genome shotgun (WGS) entry which is preliminary data.</text>
</comment>
<dbReference type="EMBL" id="NGMS01000001">
    <property type="protein sequence ID" value="OTP27331.1"/>
    <property type="molecule type" value="Genomic_DNA"/>
</dbReference>
<proteinExistence type="predicted"/>
<accession>A0A1I4J4F0</accession>
<sequence>MTEILTISSIITPLVVGVTELMKGLIGRSKLLPISNVITGILLSGLYSFSFVPQDLILYLWAGAIAGLAAGGLFDLGDQVMKLQESNKSN</sequence>
<dbReference type="InterPro" id="IPR009708">
    <property type="entry name" value="Phage_A118_holin/antiholin"/>
</dbReference>
<dbReference type="AlphaFoldDB" id="A0A1I4J4F0"/>